<dbReference type="AlphaFoldDB" id="A0A2P2IQE0"/>
<dbReference type="GO" id="GO:0006974">
    <property type="term" value="P:DNA damage response"/>
    <property type="evidence" value="ECO:0007669"/>
    <property type="project" value="InterPro"/>
</dbReference>
<protein>
    <submittedName>
        <fullName evidence="1">Uncharacterized protein MANES_05G063800</fullName>
    </submittedName>
</protein>
<organism evidence="1">
    <name type="scientific">Rhizophora mucronata</name>
    <name type="common">Asiatic mangrove</name>
    <dbReference type="NCBI Taxonomy" id="61149"/>
    <lineage>
        <taxon>Eukaryota</taxon>
        <taxon>Viridiplantae</taxon>
        <taxon>Streptophyta</taxon>
        <taxon>Embryophyta</taxon>
        <taxon>Tracheophyta</taxon>
        <taxon>Spermatophyta</taxon>
        <taxon>Magnoliopsida</taxon>
        <taxon>eudicotyledons</taxon>
        <taxon>Gunneridae</taxon>
        <taxon>Pentapetalae</taxon>
        <taxon>rosids</taxon>
        <taxon>fabids</taxon>
        <taxon>Malpighiales</taxon>
        <taxon>Rhizophoraceae</taxon>
        <taxon>Rhizophora</taxon>
    </lineage>
</organism>
<sequence>MDAQKTLLREVFGESSDGEDDKRHEAIGNSTLSLQNPTWEAVKEIKSLWLCRDFLSPQQQSTLLSAIQNEGWFTEPSKNQAMRFGNLPSWAIELSSSIHEALLFGDHIHVRADLDSSDGCQGSCLLPSDILWREPLFDQLIVNVYQPGEVRTNFQVECFFF</sequence>
<reference evidence="1" key="1">
    <citation type="submission" date="2018-02" db="EMBL/GenBank/DDBJ databases">
        <title>Rhizophora mucronata_Transcriptome.</title>
        <authorList>
            <person name="Meera S.P."/>
            <person name="Sreeshan A."/>
            <person name="Augustine A."/>
        </authorList>
    </citation>
    <scope>NUCLEOTIDE SEQUENCE</scope>
    <source>
        <tissue evidence="1">Leaf</tissue>
    </source>
</reference>
<evidence type="ECO:0000313" key="1">
    <source>
        <dbReference type="EMBL" id="MBW83416.1"/>
    </source>
</evidence>
<name>A0A2P2IQE0_RHIMU</name>
<dbReference type="PANTHER" id="PTHR21052">
    <property type="entry name" value="SPERMATOGENESIS ASSOCIATED 11-RELATED"/>
    <property type="match status" value="1"/>
</dbReference>
<dbReference type="PANTHER" id="PTHR21052:SF0">
    <property type="entry name" value="ALPHA-KETOGLUTARATE-DEPENDENT DIOXYGENASE ALKB HOMOLOG 7, MITOCHONDRIAL"/>
    <property type="match status" value="1"/>
</dbReference>
<dbReference type="SUPFAM" id="SSF51197">
    <property type="entry name" value="Clavaminate synthase-like"/>
    <property type="match status" value="1"/>
</dbReference>
<dbReference type="GO" id="GO:0005759">
    <property type="term" value="C:mitochondrial matrix"/>
    <property type="evidence" value="ECO:0007669"/>
    <property type="project" value="TreeGrafter"/>
</dbReference>
<accession>A0A2P2IQE0</accession>
<proteinExistence type="predicted"/>
<dbReference type="GO" id="GO:0006631">
    <property type="term" value="P:fatty acid metabolic process"/>
    <property type="evidence" value="ECO:0007669"/>
    <property type="project" value="TreeGrafter"/>
</dbReference>
<dbReference type="InterPro" id="IPR032870">
    <property type="entry name" value="ALKBH7-like"/>
</dbReference>
<dbReference type="EMBL" id="GGEC01002933">
    <property type="protein sequence ID" value="MBW83416.1"/>
    <property type="molecule type" value="Transcribed_RNA"/>
</dbReference>